<dbReference type="GO" id="GO:0016020">
    <property type="term" value="C:membrane"/>
    <property type="evidence" value="ECO:0007669"/>
    <property type="project" value="UniProtKB-SubCell"/>
</dbReference>
<comment type="catalytic activity">
    <reaction evidence="8">
        <text>L-cysteinyl-[protein] + hexadecanoyl-CoA = S-hexadecanoyl-L-cysteinyl-[protein] + CoA</text>
        <dbReference type="Rhea" id="RHEA:36683"/>
        <dbReference type="Rhea" id="RHEA-COMP:10131"/>
        <dbReference type="Rhea" id="RHEA-COMP:11032"/>
        <dbReference type="ChEBI" id="CHEBI:29950"/>
        <dbReference type="ChEBI" id="CHEBI:57287"/>
        <dbReference type="ChEBI" id="CHEBI:57379"/>
        <dbReference type="ChEBI" id="CHEBI:74151"/>
        <dbReference type="EC" id="2.3.1.225"/>
    </reaction>
</comment>
<comment type="subcellular location">
    <subcellularLocation>
        <location evidence="1">Membrane</location>
        <topology evidence="1">Multi-pass membrane protein</topology>
    </subcellularLocation>
</comment>
<feature type="repeat" description="ANK" evidence="7">
    <location>
        <begin position="17"/>
        <end position="49"/>
    </location>
</feature>
<dbReference type="AlphaFoldDB" id="A0A6B2L194"/>
<keyword evidence="8" id="KW-0012">Acyltransferase</keyword>
<dbReference type="PROSITE" id="PS50216">
    <property type="entry name" value="DHHC"/>
    <property type="match status" value="1"/>
</dbReference>
<organism evidence="10">
    <name type="scientific">Arcella intermedia</name>
    <dbReference type="NCBI Taxonomy" id="1963864"/>
    <lineage>
        <taxon>Eukaryota</taxon>
        <taxon>Amoebozoa</taxon>
        <taxon>Tubulinea</taxon>
        <taxon>Elardia</taxon>
        <taxon>Arcellinida</taxon>
        <taxon>Sphaerothecina</taxon>
        <taxon>Arcellidae</taxon>
        <taxon>Arcella</taxon>
    </lineage>
</organism>
<dbReference type="Pfam" id="PF12796">
    <property type="entry name" value="Ank_2"/>
    <property type="match status" value="2"/>
</dbReference>
<name>A0A6B2L194_9EUKA</name>
<dbReference type="EC" id="2.3.1.225" evidence="8"/>
<evidence type="ECO:0000256" key="1">
    <source>
        <dbReference type="ARBA" id="ARBA00004141"/>
    </source>
</evidence>
<sequence>MKLISSNQVDITAVDAKGNTLLHHSVLKQHRPLVQLLILKNAPIDPENLKQQTPLHLAIKAGNVSITKVLLQGGAAIHKADRWGHDAISHAVHHKDTTMLHLLFLMGGNGNSKDNNGNTPLHHAVDKEYLGIVEILLSNNCDPNIQDSKGNTALHYAAKKNSSIYLLLLKNGAEMFVENNEHETPADIARRKFGRVQRMAERHPHRYNNIPVPPKKWIIFPVLFYAVSMMTLYYGGWIAFVVVVGVIRWAMLNFLRWPGREKRTYFFVTSTIMIFIGVCLVWYLLILPDLPGYQVEAMCYALYSVLGLVAYFICVLKYSNPGVINVSDEYRRKDKEEFLRDIDEESHRPLTICGACNIRRPLRSKHCRQLNMCVAKFDHFCPWINNSVGLENHHSFMVSLILTVFGFVWFLRWAVLDVMLTYNKELTWWSLGELYLGQHRMLTVFILQSIVLGAFLGFQLIRQFIMICTNLTVNEMFHSGQYQYLKKNNQFQNPFSKGTVVGNISDYLQPSFDYYSVFYVSSLFSEPKVTVI</sequence>
<dbReference type="SUPFAM" id="SSF48403">
    <property type="entry name" value="Ankyrin repeat"/>
    <property type="match status" value="1"/>
</dbReference>
<keyword evidence="8" id="KW-0808">Transferase</keyword>
<keyword evidence="4 8" id="KW-1133">Transmembrane helix</keyword>
<evidence type="ECO:0000256" key="4">
    <source>
        <dbReference type="ARBA" id="ARBA00022989"/>
    </source>
</evidence>
<keyword evidence="2 8" id="KW-0812">Transmembrane</keyword>
<comment type="similarity">
    <text evidence="8">Belongs to the DHHC palmitoyltransferase family.</text>
</comment>
<accession>A0A6B2L194</accession>
<dbReference type="PROSITE" id="PS50297">
    <property type="entry name" value="ANK_REP_REGION"/>
    <property type="match status" value="2"/>
</dbReference>
<proteinExistence type="inferred from homology"/>
<dbReference type="InterPro" id="IPR002110">
    <property type="entry name" value="Ankyrin_rpt"/>
</dbReference>
<comment type="domain">
    <text evidence="8">The DHHC domain is required for palmitoyltransferase activity.</text>
</comment>
<feature type="repeat" description="ANK" evidence="7">
    <location>
        <begin position="116"/>
        <end position="148"/>
    </location>
</feature>
<dbReference type="Pfam" id="PF01529">
    <property type="entry name" value="DHHC"/>
    <property type="match status" value="1"/>
</dbReference>
<evidence type="ECO:0000256" key="7">
    <source>
        <dbReference type="PROSITE-ProRule" id="PRU00023"/>
    </source>
</evidence>
<keyword evidence="6 8" id="KW-0472">Membrane</keyword>
<evidence type="ECO:0000256" key="3">
    <source>
        <dbReference type="ARBA" id="ARBA00022737"/>
    </source>
</evidence>
<dbReference type="PANTHER" id="PTHR24161">
    <property type="entry name" value="ANK_REP_REGION DOMAIN-CONTAINING PROTEIN-RELATED"/>
    <property type="match status" value="1"/>
</dbReference>
<feature type="transmembrane region" description="Helical" evidence="8">
    <location>
        <begin position="297"/>
        <end position="316"/>
    </location>
</feature>
<dbReference type="EMBL" id="GIBP01001815">
    <property type="protein sequence ID" value="NDV30784.1"/>
    <property type="molecule type" value="Transcribed_RNA"/>
</dbReference>
<evidence type="ECO:0000259" key="9">
    <source>
        <dbReference type="Pfam" id="PF01529"/>
    </source>
</evidence>
<evidence type="ECO:0000256" key="2">
    <source>
        <dbReference type="ARBA" id="ARBA00022692"/>
    </source>
</evidence>
<evidence type="ECO:0000256" key="8">
    <source>
        <dbReference type="RuleBase" id="RU079119"/>
    </source>
</evidence>
<feature type="transmembrane region" description="Helical" evidence="8">
    <location>
        <begin position="396"/>
        <end position="422"/>
    </location>
</feature>
<feature type="transmembrane region" description="Helical" evidence="8">
    <location>
        <begin position="442"/>
        <end position="461"/>
    </location>
</feature>
<evidence type="ECO:0000256" key="6">
    <source>
        <dbReference type="ARBA" id="ARBA00023136"/>
    </source>
</evidence>
<feature type="transmembrane region" description="Helical" evidence="8">
    <location>
        <begin position="217"/>
        <end position="244"/>
    </location>
</feature>
<protein>
    <recommendedName>
        <fullName evidence="8">Palmitoyltransferase</fullName>
        <ecNumber evidence="8">2.3.1.225</ecNumber>
    </recommendedName>
</protein>
<dbReference type="SMART" id="SM00248">
    <property type="entry name" value="ANK"/>
    <property type="match status" value="5"/>
</dbReference>
<evidence type="ECO:0000256" key="5">
    <source>
        <dbReference type="ARBA" id="ARBA00023043"/>
    </source>
</evidence>
<dbReference type="GO" id="GO:0019706">
    <property type="term" value="F:protein-cysteine S-palmitoyltransferase activity"/>
    <property type="evidence" value="ECO:0007669"/>
    <property type="project" value="UniProtKB-EC"/>
</dbReference>
<feature type="transmembrane region" description="Helical" evidence="8">
    <location>
        <begin position="265"/>
        <end position="285"/>
    </location>
</feature>
<dbReference type="InterPro" id="IPR001594">
    <property type="entry name" value="Palmitoyltrfase_DHHC"/>
</dbReference>
<reference evidence="10" key="1">
    <citation type="journal article" date="2020" name="J. Eukaryot. Microbiol.">
        <title>De novo Sequencing, Assembly and Annotation of the Transcriptome for the Free-Living Testate Amoeba Arcella intermedia.</title>
        <authorList>
            <person name="Ribeiro G.M."/>
            <person name="Porfirio-Sousa A.L."/>
            <person name="Maurer-Alcala X.X."/>
            <person name="Katz L.A."/>
            <person name="Lahr D.J.G."/>
        </authorList>
    </citation>
    <scope>NUCLEOTIDE SEQUENCE</scope>
</reference>
<keyword evidence="3" id="KW-0677">Repeat</keyword>
<evidence type="ECO:0000313" key="10">
    <source>
        <dbReference type="EMBL" id="NDV30784.1"/>
    </source>
</evidence>
<dbReference type="PANTHER" id="PTHR24161:SF85">
    <property type="entry name" value="PALMITOYLTRANSFERASE HIP14"/>
    <property type="match status" value="1"/>
</dbReference>
<dbReference type="PROSITE" id="PS50088">
    <property type="entry name" value="ANK_REPEAT"/>
    <property type="match status" value="3"/>
</dbReference>
<dbReference type="InterPro" id="IPR036770">
    <property type="entry name" value="Ankyrin_rpt-contain_sf"/>
</dbReference>
<feature type="repeat" description="ANK" evidence="7">
    <location>
        <begin position="50"/>
        <end position="82"/>
    </location>
</feature>
<keyword evidence="5 7" id="KW-0040">ANK repeat</keyword>
<feature type="domain" description="Palmitoyltransferase DHHC" evidence="9">
    <location>
        <begin position="350"/>
        <end position="478"/>
    </location>
</feature>
<dbReference type="Gene3D" id="1.25.40.20">
    <property type="entry name" value="Ankyrin repeat-containing domain"/>
    <property type="match status" value="2"/>
</dbReference>